<dbReference type="PANTHER" id="PTHR22959:SF0">
    <property type="entry name" value="PARTNER OF Y14 AND MAGO"/>
    <property type="match status" value="1"/>
</dbReference>
<dbReference type="GO" id="GO:0005737">
    <property type="term" value="C:cytoplasm"/>
    <property type="evidence" value="ECO:0007669"/>
    <property type="project" value="TreeGrafter"/>
</dbReference>
<protein>
    <recommendedName>
        <fullName evidence="3">WHEP-TRS domain-containing protein</fullName>
    </recommendedName>
</protein>
<dbReference type="InterPro" id="IPR039333">
    <property type="entry name" value="PYM1"/>
</dbReference>
<dbReference type="GO" id="GO:0003723">
    <property type="term" value="F:RNA binding"/>
    <property type="evidence" value="ECO:0007669"/>
    <property type="project" value="TreeGrafter"/>
</dbReference>
<evidence type="ECO:0008006" key="3">
    <source>
        <dbReference type="Google" id="ProtNLM"/>
    </source>
</evidence>
<evidence type="ECO:0000313" key="2">
    <source>
        <dbReference type="EMBL" id="CAD9647585.1"/>
    </source>
</evidence>
<proteinExistence type="predicted"/>
<dbReference type="PANTHER" id="PTHR22959">
    <property type="entry name" value="PYM PROTEIN"/>
    <property type="match status" value="1"/>
</dbReference>
<evidence type="ECO:0000256" key="1">
    <source>
        <dbReference type="SAM" id="MobiDB-lite"/>
    </source>
</evidence>
<feature type="compositionally biased region" description="Basic and acidic residues" evidence="1">
    <location>
        <begin position="53"/>
        <end position="62"/>
    </location>
</feature>
<sequence length="176" mass="18164">MATPAPGAEAKSQKALEKKLRQIAEIEQKRAAGVALNEDQLAKLASKAGLSAELERLRRGDPLPDQTPASADEAPPSPAAAEDAGEDADKTAREAASGVACSGPPGSPEASSAEASTILPPAPPSALAGNRRAIEKKLRQIEELEEKQSRGMSLNEEQLVKLGGKAGLQDLLKACA</sequence>
<feature type="region of interest" description="Disordered" evidence="1">
    <location>
        <begin position="53"/>
        <end position="133"/>
    </location>
</feature>
<dbReference type="AlphaFoldDB" id="A0A6U6XG88"/>
<name>A0A6U6XG88_9DINO</name>
<dbReference type="GO" id="GO:0035145">
    <property type="term" value="C:exon-exon junction complex"/>
    <property type="evidence" value="ECO:0007669"/>
    <property type="project" value="TreeGrafter"/>
</dbReference>
<gene>
    <name evidence="2" type="ORF">BRAN1462_LOCUS65407</name>
</gene>
<reference evidence="2" key="1">
    <citation type="submission" date="2021-01" db="EMBL/GenBank/DDBJ databases">
        <authorList>
            <person name="Corre E."/>
            <person name="Pelletier E."/>
            <person name="Niang G."/>
            <person name="Scheremetjew M."/>
            <person name="Finn R."/>
            <person name="Kale V."/>
            <person name="Holt S."/>
            <person name="Cochrane G."/>
            <person name="Meng A."/>
            <person name="Brown T."/>
            <person name="Cohen L."/>
        </authorList>
    </citation>
    <scope>NUCLEOTIDE SEQUENCE</scope>
    <source>
        <strain evidence="2">RCC3387</strain>
    </source>
</reference>
<accession>A0A6U6XG88</accession>
<dbReference type="EMBL" id="HBGW01103420">
    <property type="protein sequence ID" value="CAD9647585.1"/>
    <property type="molecule type" value="Transcribed_RNA"/>
</dbReference>
<dbReference type="GO" id="GO:1903259">
    <property type="term" value="P:exon-exon junction complex disassembly"/>
    <property type="evidence" value="ECO:0007669"/>
    <property type="project" value="InterPro"/>
</dbReference>
<organism evidence="2">
    <name type="scientific">Zooxanthella nutricula</name>
    <dbReference type="NCBI Taxonomy" id="1333877"/>
    <lineage>
        <taxon>Eukaryota</taxon>
        <taxon>Sar</taxon>
        <taxon>Alveolata</taxon>
        <taxon>Dinophyceae</taxon>
        <taxon>Peridiniales</taxon>
        <taxon>Peridiniales incertae sedis</taxon>
        <taxon>Zooxanthella</taxon>
    </lineage>
</organism>
<feature type="compositionally biased region" description="Low complexity" evidence="1">
    <location>
        <begin position="68"/>
        <end position="82"/>
    </location>
</feature>
<feature type="compositionally biased region" description="Low complexity" evidence="1">
    <location>
        <begin position="102"/>
        <end position="116"/>
    </location>
</feature>